<dbReference type="PANTHER" id="PTHR47861">
    <property type="entry name" value="FKBP-TYPE PEPTIDYL-PROLYL CIS-TRANS ISOMERASE SLYD"/>
    <property type="match status" value="1"/>
</dbReference>
<comment type="catalytic activity">
    <reaction evidence="1 9">
        <text>[protein]-peptidylproline (omega=180) = [protein]-peptidylproline (omega=0)</text>
        <dbReference type="Rhea" id="RHEA:16237"/>
        <dbReference type="Rhea" id="RHEA-COMP:10747"/>
        <dbReference type="Rhea" id="RHEA-COMP:10748"/>
        <dbReference type="ChEBI" id="CHEBI:83833"/>
        <dbReference type="ChEBI" id="CHEBI:83834"/>
        <dbReference type="EC" id="5.2.1.8"/>
    </reaction>
</comment>
<sequence length="159" mass="17500">MIVAKNTVVTLLYRLFDGQGNLIEESQEPVSYLHGGYHGIFPLVEEALEGKQPGDRCSVTMEPENAFGEYDAGLVRVEDRALFPPEVRVGMQFEGRGEQSGDVRIFTVTDVAEDKVVVDGNHPLAGMRLRFDCQVTEVRAATPEEIAHGHAHGPHGHPH</sequence>
<dbReference type="GO" id="GO:0042026">
    <property type="term" value="P:protein refolding"/>
    <property type="evidence" value="ECO:0007669"/>
    <property type="project" value="UniProtKB-ARBA"/>
</dbReference>
<reference evidence="11 12" key="1">
    <citation type="submission" date="2019-08" db="EMBL/GenBank/DDBJ databases">
        <title>Pelomicrobium methylotrophicum gen. nov., sp. nov. a moderately thermophilic, facultatively anaerobic, lithoautotrophic and methylotrophic bacterium isolated from a terrestrial mud volcano.</title>
        <authorList>
            <person name="Slobodkina G.B."/>
            <person name="Merkel A.Y."/>
            <person name="Slobodkin A.I."/>
        </authorList>
    </citation>
    <scope>NUCLEOTIDE SEQUENCE [LARGE SCALE GENOMIC DNA]</scope>
    <source>
        <strain evidence="11 12">SM250</strain>
    </source>
</reference>
<evidence type="ECO:0000256" key="4">
    <source>
        <dbReference type="ARBA" id="ARBA00022490"/>
    </source>
</evidence>
<evidence type="ECO:0000256" key="9">
    <source>
        <dbReference type="PROSITE-ProRule" id="PRU00277"/>
    </source>
</evidence>
<dbReference type="SUPFAM" id="SSF54534">
    <property type="entry name" value="FKBP-like"/>
    <property type="match status" value="1"/>
</dbReference>
<evidence type="ECO:0000256" key="1">
    <source>
        <dbReference type="ARBA" id="ARBA00000971"/>
    </source>
</evidence>
<gene>
    <name evidence="11" type="ORF">FR698_05660</name>
</gene>
<evidence type="ECO:0000256" key="2">
    <source>
        <dbReference type="ARBA" id="ARBA00004496"/>
    </source>
</evidence>
<dbReference type="PROSITE" id="PS50059">
    <property type="entry name" value="FKBP_PPIASE"/>
    <property type="match status" value="1"/>
</dbReference>
<dbReference type="Proteomes" id="UP000321201">
    <property type="component" value="Unassembled WGS sequence"/>
</dbReference>
<evidence type="ECO:0000313" key="12">
    <source>
        <dbReference type="Proteomes" id="UP000321201"/>
    </source>
</evidence>
<comment type="function">
    <text evidence="8">Also involved in hydrogenase metallocenter assembly, probably by participating in the nickel insertion step. This function in hydrogenase biosynthesis requires chaperone activity and the presence of the metal-binding domain, but not PPIase activity.</text>
</comment>
<accession>A0A5C7EYZ8</accession>
<dbReference type="InParanoid" id="A0A5C7EYZ8"/>
<feature type="domain" description="PPIase FKBP-type" evidence="10">
    <location>
        <begin position="6"/>
        <end position="99"/>
    </location>
</feature>
<comment type="subcellular location">
    <subcellularLocation>
        <location evidence="2">Cytoplasm</location>
    </subcellularLocation>
</comment>
<keyword evidence="7 9" id="KW-0413">Isomerase</keyword>
<dbReference type="GO" id="GO:0003755">
    <property type="term" value="F:peptidyl-prolyl cis-trans isomerase activity"/>
    <property type="evidence" value="ECO:0007669"/>
    <property type="project" value="UniProtKB-KW"/>
</dbReference>
<evidence type="ECO:0000256" key="5">
    <source>
        <dbReference type="ARBA" id="ARBA00023110"/>
    </source>
</evidence>
<comment type="similarity">
    <text evidence="3">Belongs to the FKBP-type PPIase family.</text>
</comment>
<keyword evidence="6" id="KW-0143">Chaperone</keyword>
<dbReference type="OrthoDB" id="3173132at2"/>
<name>A0A5C7EYZ8_9PROT</name>
<evidence type="ECO:0000259" key="10">
    <source>
        <dbReference type="PROSITE" id="PS50059"/>
    </source>
</evidence>
<keyword evidence="4" id="KW-0963">Cytoplasm</keyword>
<dbReference type="FunCoup" id="A0A5C7EYZ8">
    <property type="interactions" value="416"/>
</dbReference>
<dbReference type="EMBL" id="VPFL01000006">
    <property type="protein sequence ID" value="TXF12348.1"/>
    <property type="molecule type" value="Genomic_DNA"/>
</dbReference>
<dbReference type="Gene3D" id="3.10.50.40">
    <property type="match status" value="1"/>
</dbReference>
<organism evidence="11 12">
    <name type="scientific">Pelomicrobium methylotrophicum</name>
    <dbReference type="NCBI Taxonomy" id="2602750"/>
    <lineage>
        <taxon>Bacteria</taxon>
        <taxon>Pseudomonadati</taxon>
        <taxon>Pseudomonadota</taxon>
        <taxon>Hydrogenophilia</taxon>
        <taxon>Hydrogenophilia incertae sedis</taxon>
        <taxon>Pelomicrobium</taxon>
    </lineage>
</organism>
<evidence type="ECO:0000256" key="3">
    <source>
        <dbReference type="ARBA" id="ARBA00006577"/>
    </source>
</evidence>
<comment type="caution">
    <text evidence="11">The sequence shown here is derived from an EMBL/GenBank/DDBJ whole genome shotgun (WGS) entry which is preliminary data.</text>
</comment>
<dbReference type="RefSeq" id="WP_147799217.1">
    <property type="nucleotide sequence ID" value="NZ_VPFL01000006.1"/>
</dbReference>
<dbReference type="InterPro" id="IPR046357">
    <property type="entry name" value="PPIase_dom_sf"/>
</dbReference>
<dbReference type="EC" id="5.2.1.8" evidence="9"/>
<evidence type="ECO:0000256" key="8">
    <source>
        <dbReference type="ARBA" id="ARBA00037071"/>
    </source>
</evidence>
<dbReference type="PANTHER" id="PTHR47861:SF3">
    <property type="entry name" value="FKBP-TYPE PEPTIDYL-PROLYL CIS-TRANS ISOMERASE SLYD"/>
    <property type="match status" value="1"/>
</dbReference>
<keyword evidence="5 9" id="KW-0697">Rotamase</keyword>
<dbReference type="GO" id="GO:0005737">
    <property type="term" value="C:cytoplasm"/>
    <property type="evidence" value="ECO:0007669"/>
    <property type="project" value="UniProtKB-SubCell"/>
</dbReference>
<keyword evidence="12" id="KW-1185">Reference proteome</keyword>
<evidence type="ECO:0000313" key="11">
    <source>
        <dbReference type="EMBL" id="TXF12348.1"/>
    </source>
</evidence>
<proteinExistence type="inferred from homology"/>
<dbReference type="InterPro" id="IPR001179">
    <property type="entry name" value="PPIase_FKBP_dom"/>
</dbReference>
<evidence type="ECO:0000256" key="7">
    <source>
        <dbReference type="ARBA" id="ARBA00023235"/>
    </source>
</evidence>
<evidence type="ECO:0000256" key="6">
    <source>
        <dbReference type="ARBA" id="ARBA00023186"/>
    </source>
</evidence>
<protein>
    <recommendedName>
        <fullName evidence="9">peptidylprolyl isomerase</fullName>
        <ecNumber evidence="9">5.2.1.8</ecNumber>
    </recommendedName>
</protein>
<dbReference type="AlphaFoldDB" id="A0A5C7EYZ8"/>